<dbReference type="InterPro" id="IPR003661">
    <property type="entry name" value="HisK_dim/P_dom"/>
</dbReference>
<comment type="caution">
    <text evidence="11">The sequence shown here is derived from an EMBL/GenBank/DDBJ whole genome shotgun (WGS) entry which is preliminary data.</text>
</comment>
<dbReference type="Proteomes" id="UP000823632">
    <property type="component" value="Unassembled WGS sequence"/>
</dbReference>
<dbReference type="SUPFAM" id="SSF47384">
    <property type="entry name" value="Homodimeric domain of signal transducing histidine kinase"/>
    <property type="match status" value="1"/>
</dbReference>
<dbReference type="InterPro" id="IPR036097">
    <property type="entry name" value="HisK_dim/P_sf"/>
</dbReference>
<evidence type="ECO:0000256" key="8">
    <source>
        <dbReference type="SAM" id="Phobius"/>
    </source>
</evidence>
<reference evidence="11" key="2">
    <citation type="journal article" date="2021" name="PeerJ">
        <title>Extensive microbial diversity within the chicken gut microbiome revealed by metagenomics and culture.</title>
        <authorList>
            <person name="Gilroy R."/>
            <person name="Ravi A."/>
            <person name="Getino M."/>
            <person name="Pursley I."/>
            <person name="Horton D.L."/>
            <person name="Alikhan N.F."/>
            <person name="Baker D."/>
            <person name="Gharbi K."/>
            <person name="Hall N."/>
            <person name="Watson M."/>
            <person name="Adriaenssens E.M."/>
            <person name="Foster-Nyarko E."/>
            <person name="Jarju S."/>
            <person name="Secka A."/>
            <person name="Antonio M."/>
            <person name="Oren A."/>
            <person name="Chaudhuri R.R."/>
            <person name="La Ragione R."/>
            <person name="Hildebrand F."/>
            <person name="Pallen M.J."/>
        </authorList>
    </citation>
    <scope>NUCLEOTIDE SEQUENCE</scope>
    <source>
        <strain evidence="11">10192</strain>
    </source>
</reference>
<dbReference type="EC" id="2.7.13.3" evidence="2"/>
<organism evidence="11 12">
    <name type="scientific">Candidatus Scatousia excrementipullorum</name>
    <dbReference type="NCBI Taxonomy" id="2840936"/>
    <lineage>
        <taxon>Bacteria</taxon>
        <taxon>Candidatus Scatousia</taxon>
    </lineage>
</organism>
<dbReference type="InterPro" id="IPR003594">
    <property type="entry name" value="HATPase_dom"/>
</dbReference>
<reference evidence="11" key="1">
    <citation type="submission" date="2020-10" db="EMBL/GenBank/DDBJ databases">
        <authorList>
            <person name="Gilroy R."/>
        </authorList>
    </citation>
    <scope>NUCLEOTIDE SEQUENCE</scope>
    <source>
        <strain evidence="11">10192</strain>
    </source>
</reference>
<name>A0A9D9DR53_9BACT</name>
<keyword evidence="5 11" id="KW-0418">Kinase</keyword>
<dbReference type="CDD" id="cd00082">
    <property type="entry name" value="HisKA"/>
    <property type="match status" value="1"/>
</dbReference>
<sequence length="543" mass="61954">MKKESVSNILIWVLLSLFGAASIFKMIAVPDGDNFIGILLTGFCIFIYAKFSCKTAGLLHEKDYYLDISRIINKYSRNIVIVQDDKFNITDGNKLLCKFFKVKKIKDITDEVRKKKFPAEIFNEIRNSEKQALESGKNSEYSFTVDHDLFGKKYYEAQVIPLKKKNKVYALITVCRDVTLLANLKAKSAERTAMLSFIINNVPMPAYVMDTSGKYLCGNKNFNNLIGIDTNEFLGCDITRIFNNMAADELKGENFRVIKEKRSIVNEHSYKIFDNPEIWFRVYKTPIVESNGEVYSIAVFLEDISSSKELKFQKKRFMATLNHDLKTPVIAQIRSLEMLLKGSFGEVNPAQREILEMTVNSCDNVYKMVSTILSSYKLENNEINLNYEGLNFNELVLECCKIMKNAAKAKNVELVIKPQKNENIITADVNYLKTAIIFLMENSISYSYNDSKIEIFINNDSSNLTFEIVTKSPFIPQETLQTMLHQYMGQISNYNKIGFCMKLNYCNQVVKAHNGQIIAESSISNENKLGFQLPLLLVSTAGV</sequence>
<dbReference type="Pfam" id="PF00512">
    <property type="entry name" value="HisKA"/>
    <property type="match status" value="1"/>
</dbReference>
<dbReference type="SUPFAM" id="SSF55874">
    <property type="entry name" value="ATPase domain of HSP90 chaperone/DNA topoisomerase II/histidine kinase"/>
    <property type="match status" value="1"/>
</dbReference>
<dbReference type="PROSITE" id="PS50112">
    <property type="entry name" value="PAS"/>
    <property type="match status" value="1"/>
</dbReference>
<gene>
    <name evidence="11" type="ORF">IAC76_07815</name>
</gene>
<dbReference type="GO" id="GO:0016036">
    <property type="term" value="P:cellular response to phosphate starvation"/>
    <property type="evidence" value="ECO:0007669"/>
    <property type="project" value="TreeGrafter"/>
</dbReference>
<dbReference type="NCBIfam" id="TIGR00229">
    <property type="entry name" value="sensory_box"/>
    <property type="match status" value="1"/>
</dbReference>
<dbReference type="Pfam" id="PF13426">
    <property type="entry name" value="PAS_9"/>
    <property type="match status" value="1"/>
</dbReference>
<evidence type="ECO:0000313" key="11">
    <source>
        <dbReference type="EMBL" id="MBO8431278.1"/>
    </source>
</evidence>
<dbReference type="AlphaFoldDB" id="A0A9D9DR53"/>
<dbReference type="GO" id="GO:0004721">
    <property type="term" value="F:phosphoprotein phosphatase activity"/>
    <property type="evidence" value="ECO:0007669"/>
    <property type="project" value="TreeGrafter"/>
</dbReference>
<dbReference type="SMART" id="SM00388">
    <property type="entry name" value="HisKA"/>
    <property type="match status" value="1"/>
</dbReference>
<dbReference type="PANTHER" id="PTHR45453:SF1">
    <property type="entry name" value="PHOSPHATE REGULON SENSOR PROTEIN PHOR"/>
    <property type="match status" value="1"/>
</dbReference>
<comment type="catalytic activity">
    <reaction evidence="1">
        <text>ATP + protein L-histidine = ADP + protein N-phospho-L-histidine.</text>
        <dbReference type="EC" id="2.7.13.3"/>
    </reaction>
</comment>
<feature type="transmembrane region" description="Helical" evidence="8">
    <location>
        <begin position="9"/>
        <end position="29"/>
    </location>
</feature>
<dbReference type="Gene3D" id="3.30.450.20">
    <property type="entry name" value="PAS domain"/>
    <property type="match status" value="2"/>
</dbReference>
<evidence type="ECO:0000256" key="4">
    <source>
        <dbReference type="ARBA" id="ARBA00022679"/>
    </source>
</evidence>
<evidence type="ECO:0000259" key="10">
    <source>
        <dbReference type="PROSITE" id="PS50112"/>
    </source>
</evidence>
<dbReference type="EMBL" id="JADIND010000173">
    <property type="protein sequence ID" value="MBO8431278.1"/>
    <property type="molecule type" value="Genomic_DNA"/>
</dbReference>
<dbReference type="InterPro" id="IPR005467">
    <property type="entry name" value="His_kinase_dom"/>
</dbReference>
<dbReference type="InterPro" id="IPR050351">
    <property type="entry name" value="BphY/WalK/GraS-like"/>
</dbReference>
<dbReference type="GO" id="GO:0005886">
    <property type="term" value="C:plasma membrane"/>
    <property type="evidence" value="ECO:0007669"/>
    <property type="project" value="TreeGrafter"/>
</dbReference>
<keyword evidence="8" id="KW-1133">Transmembrane helix</keyword>
<dbReference type="InterPro" id="IPR036890">
    <property type="entry name" value="HATPase_C_sf"/>
</dbReference>
<evidence type="ECO:0000256" key="1">
    <source>
        <dbReference type="ARBA" id="ARBA00000085"/>
    </source>
</evidence>
<evidence type="ECO:0000259" key="9">
    <source>
        <dbReference type="PROSITE" id="PS50109"/>
    </source>
</evidence>
<keyword evidence="3" id="KW-0597">Phosphoprotein</keyword>
<dbReference type="Pfam" id="PF02518">
    <property type="entry name" value="HATPase_c"/>
    <property type="match status" value="1"/>
</dbReference>
<keyword evidence="6" id="KW-0902">Two-component regulatory system</keyword>
<keyword evidence="7 8" id="KW-0472">Membrane</keyword>
<dbReference type="Pfam" id="PF08448">
    <property type="entry name" value="PAS_4"/>
    <property type="match status" value="1"/>
</dbReference>
<accession>A0A9D9DR53</accession>
<dbReference type="GO" id="GO:0000155">
    <property type="term" value="F:phosphorelay sensor kinase activity"/>
    <property type="evidence" value="ECO:0007669"/>
    <property type="project" value="InterPro"/>
</dbReference>
<proteinExistence type="predicted"/>
<feature type="domain" description="Histidine kinase" evidence="9">
    <location>
        <begin position="320"/>
        <end position="537"/>
    </location>
</feature>
<protein>
    <recommendedName>
        <fullName evidence="2">histidine kinase</fullName>
        <ecNumber evidence="2">2.7.13.3</ecNumber>
    </recommendedName>
</protein>
<keyword evidence="4" id="KW-0808">Transferase</keyword>
<dbReference type="SUPFAM" id="SSF55785">
    <property type="entry name" value="PYP-like sensor domain (PAS domain)"/>
    <property type="match status" value="1"/>
</dbReference>
<feature type="domain" description="PAS" evidence="10">
    <location>
        <begin position="191"/>
        <end position="235"/>
    </location>
</feature>
<dbReference type="InterPro" id="IPR013656">
    <property type="entry name" value="PAS_4"/>
</dbReference>
<evidence type="ECO:0000256" key="7">
    <source>
        <dbReference type="ARBA" id="ARBA00023136"/>
    </source>
</evidence>
<evidence type="ECO:0000256" key="5">
    <source>
        <dbReference type="ARBA" id="ARBA00022777"/>
    </source>
</evidence>
<dbReference type="InterPro" id="IPR000014">
    <property type="entry name" value="PAS"/>
</dbReference>
<evidence type="ECO:0000256" key="3">
    <source>
        <dbReference type="ARBA" id="ARBA00022553"/>
    </source>
</evidence>
<dbReference type="PROSITE" id="PS50109">
    <property type="entry name" value="HIS_KIN"/>
    <property type="match status" value="1"/>
</dbReference>
<keyword evidence="8" id="KW-0812">Transmembrane</keyword>
<dbReference type="Gene3D" id="1.10.287.130">
    <property type="match status" value="1"/>
</dbReference>
<dbReference type="Gene3D" id="3.30.565.10">
    <property type="entry name" value="Histidine kinase-like ATPase, C-terminal domain"/>
    <property type="match status" value="1"/>
</dbReference>
<evidence type="ECO:0000313" key="12">
    <source>
        <dbReference type="Proteomes" id="UP000823632"/>
    </source>
</evidence>
<dbReference type="InterPro" id="IPR035965">
    <property type="entry name" value="PAS-like_dom_sf"/>
</dbReference>
<evidence type="ECO:0000256" key="6">
    <source>
        <dbReference type="ARBA" id="ARBA00023012"/>
    </source>
</evidence>
<dbReference type="PANTHER" id="PTHR45453">
    <property type="entry name" value="PHOSPHATE REGULON SENSOR PROTEIN PHOR"/>
    <property type="match status" value="1"/>
</dbReference>
<evidence type="ECO:0000256" key="2">
    <source>
        <dbReference type="ARBA" id="ARBA00012438"/>
    </source>
</evidence>